<keyword evidence="1" id="KW-0472">Membrane</keyword>
<keyword evidence="3" id="KW-1185">Reference proteome</keyword>
<reference evidence="2 3" key="1">
    <citation type="submission" date="2013-10" db="EMBL/GenBank/DDBJ databases">
        <authorList>
            <consortium name="International Citrus Genome Consortium"/>
            <person name="Jenkins J."/>
            <person name="Schmutz J."/>
            <person name="Prochnik S."/>
            <person name="Rokhsar D."/>
            <person name="Gmitter F."/>
            <person name="Ollitrault P."/>
            <person name="Machado M."/>
            <person name="Talon M."/>
            <person name="Wincker P."/>
            <person name="Jaillon O."/>
            <person name="Morgante M."/>
        </authorList>
    </citation>
    <scope>NUCLEOTIDE SEQUENCE</scope>
    <source>
        <strain evidence="3">cv. Clemenules</strain>
    </source>
</reference>
<dbReference type="KEGG" id="cic:CICLE_v10004071mg"/>
<evidence type="ECO:0000256" key="1">
    <source>
        <dbReference type="SAM" id="Phobius"/>
    </source>
</evidence>
<feature type="transmembrane region" description="Helical" evidence="1">
    <location>
        <begin position="52"/>
        <end position="68"/>
    </location>
</feature>
<keyword evidence="1" id="KW-1133">Transmembrane helix</keyword>
<evidence type="ECO:0000313" key="2">
    <source>
        <dbReference type="EMBL" id="ESR44869.1"/>
    </source>
</evidence>
<accession>V4UZH6</accession>
<dbReference type="InParanoid" id="V4UZH6"/>
<feature type="transmembrane region" description="Helical" evidence="1">
    <location>
        <begin position="21"/>
        <end position="40"/>
    </location>
</feature>
<keyword evidence="1" id="KW-0812">Transmembrane</keyword>
<dbReference type="Proteomes" id="UP000030687">
    <property type="component" value="Unassembled WGS sequence"/>
</dbReference>
<dbReference type="Gramene" id="ESR44869">
    <property type="protein sequence ID" value="ESR44869"/>
    <property type="gene ID" value="CICLE_v10004071mg"/>
</dbReference>
<sequence length="69" mass="8093">MIDKLLKVIHSYFKMKFKGQIIKYLFWLLGAVSSVPYYKFEMQNLFPNGCSSRLYHAIVVSVMLICVIK</sequence>
<organism evidence="2 3">
    <name type="scientific">Citrus clementina</name>
    <name type="common">Clementine</name>
    <name type="synonym">Citrus deliciosa x Citrus sinensis</name>
    <dbReference type="NCBI Taxonomy" id="85681"/>
    <lineage>
        <taxon>Eukaryota</taxon>
        <taxon>Viridiplantae</taxon>
        <taxon>Streptophyta</taxon>
        <taxon>Embryophyta</taxon>
        <taxon>Tracheophyta</taxon>
        <taxon>Spermatophyta</taxon>
        <taxon>Magnoliopsida</taxon>
        <taxon>eudicotyledons</taxon>
        <taxon>Gunneridae</taxon>
        <taxon>Pentapetalae</taxon>
        <taxon>rosids</taxon>
        <taxon>malvids</taxon>
        <taxon>Sapindales</taxon>
        <taxon>Rutaceae</taxon>
        <taxon>Aurantioideae</taxon>
        <taxon>Citrus</taxon>
    </lineage>
</organism>
<dbReference type="EMBL" id="KI536799">
    <property type="protein sequence ID" value="ESR44869.1"/>
    <property type="molecule type" value="Genomic_DNA"/>
</dbReference>
<dbReference type="AlphaFoldDB" id="V4UZH6"/>
<gene>
    <name evidence="2" type="ORF">CICLE_v10004071mg</name>
</gene>
<evidence type="ECO:0000313" key="3">
    <source>
        <dbReference type="Proteomes" id="UP000030687"/>
    </source>
</evidence>
<protein>
    <submittedName>
        <fullName evidence="2">Uncharacterized protein</fullName>
    </submittedName>
</protein>
<name>V4UZH6_CITCL</name>
<proteinExistence type="predicted"/>